<name>A0A5D2RTR0_GOSTO</name>
<feature type="region of interest" description="Disordered" evidence="3">
    <location>
        <begin position="161"/>
        <end position="188"/>
    </location>
</feature>
<dbReference type="InterPro" id="IPR003954">
    <property type="entry name" value="RRM_euk-type"/>
</dbReference>
<dbReference type="SMART" id="SM00360">
    <property type="entry name" value="RRM"/>
    <property type="match status" value="1"/>
</dbReference>
<dbReference type="EMBL" id="CM017610">
    <property type="protein sequence ID" value="TYI43428.1"/>
    <property type="molecule type" value="Genomic_DNA"/>
</dbReference>
<evidence type="ECO:0000313" key="6">
    <source>
        <dbReference type="Proteomes" id="UP000322667"/>
    </source>
</evidence>
<dbReference type="GO" id="GO:0003723">
    <property type="term" value="F:RNA binding"/>
    <property type="evidence" value="ECO:0007669"/>
    <property type="project" value="UniProtKB-UniRule"/>
</dbReference>
<keyword evidence="6" id="KW-1185">Reference proteome</keyword>
<dbReference type="Pfam" id="PF00076">
    <property type="entry name" value="RRM_1"/>
    <property type="match status" value="1"/>
</dbReference>
<evidence type="ECO:0000256" key="1">
    <source>
        <dbReference type="ARBA" id="ARBA00022884"/>
    </source>
</evidence>
<organism evidence="5 6">
    <name type="scientific">Gossypium tomentosum</name>
    <name type="common">Hawaiian cotton</name>
    <name type="synonym">Gossypium sandvicense</name>
    <dbReference type="NCBI Taxonomy" id="34277"/>
    <lineage>
        <taxon>Eukaryota</taxon>
        <taxon>Viridiplantae</taxon>
        <taxon>Streptophyta</taxon>
        <taxon>Embryophyta</taxon>
        <taxon>Tracheophyta</taxon>
        <taxon>Spermatophyta</taxon>
        <taxon>Magnoliopsida</taxon>
        <taxon>eudicotyledons</taxon>
        <taxon>Gunneridae</taxon>
        <taxon>Pentapetalae</taxon>
        <taxon>rosids</taxon>
        <taxon>malvids</taxon>
        <taxon>Malvales</taxon>
        <taxon>Malvaceae</taxon>
        <taxon>Malvoideae</taxon>
        <taxon>Gossypium</taxon>
    </lineage>
</organism>
<accession>A0A5D2RTR0</accession>
<dbReference type="SUPFAM" id="SSF54928">
    <property type="entry name" value="RNA-binding domain, RBD"/>
    <property type="match status" value="1"/>
</dbReference>
<feature type="domain" description="RRM" evidence="4">
    <location>
        <begin position="78"/>
        <end position="156"/>
    </location>
</feature>
<evidence type="ECO:0000256" key="3">
    <source>
        <dbReference type="SAM" id="MobiDB-lite"/>
    </source>
</evidence>
<protein>
    <recommendedName>
        <fullName evidence="4">RRM domain-containing protein</fullName>
    </recommendedName>
</protein>
<proteinExistence type="predicted"/>
<dbReference type="PROSITE" id="PS50102">
    <property type="entry name" value="RRM"/>
    <property type="match status" value="1"/>
</dbReference>
<dbReference type="PANTHER" id="PTHR48027">
    <property type="entry name" value="HETEROGENEOUS NUCLEAR RIBONUCLEOPROTEIN 87F-RELATED"/>
    <property type="match status" value="1"/>
</dbReference>
<dbReference type="InterPro" id="IPR000504">
    <property type="entry name" value="RRM_dom"/>
</dbReference>
<dbReference type="InterPro" id="IPR035979">
    <property type="entry name" value="RBD_domain_sf"/>
</dbReference>
<evidence type="ECO:0000313" key="5">
    <source>
        <dbReference type="EMBL" id="TYI43428.1"/>
    </source>
</evidence>
<dbReference type="InterPro" id="IPR052462">
    <property type="entry name" value="SLIRP/GR-RBP-like"/>
</dbReference>
<feature type="compositionally biased region" description="Polar residues" evidence="3">
    <location>
        <begin position="169"/>
        <end position="182"/>
    </location>
</feature>
<evidence type="ECO:0000256" key="2">
    <source>
        <dbReference type="PROSITE-ProRule" id="PRU00176"/>
    </source>
</evidence>
<dbReference type="InterPro" id="IPR012677">
    <property type="entry name" value="Nucleotide-bd_a/b_plait_sf"/>
</dbReference>
<keyword evidence="1 2" id="KW-0694">RNA-binding</keyword>
<sequence>MPLTYSGDGYGIEVLQKFSYKVVTSTRLITSSKFGRRKKESSYRNIGSFTSQRESDNRFHKSFNLSLRASLFNYPLASRIFVRNLPYSSKESSLQKEFENFGQIAEVKIAKDDFTKRSKGYAFIQYTSQNDALLAVENMDQQVFDGRMIYVEIAKPGKDRFRGYPKTSGPPTTKQQLQQSNDVADCWY</sequence>
<dbReference type="SMART" id="SM00361">
    <property type="entry name" value="RRM_1"/>
    <property type="match status" value="1"/>
</dbReference>
<reference evidence="5 6" key="1">
    <citation type="submission" date="2019-07" db="EMBL/GenBank/DDBJ databases">
        <title>WGS assembly of Gossypium tomentosum.</title>
        <authorList>
            <person name="Chen Z.J."/>
            <person name="Sreedasyam A."/>
            <person name="Ando A."/>
            <person name="Song Q."/>
            <person name="De L."/>
            <person name="Hulse-Kemp A."/>
            <person name="Ding M."/>
            <person name="Ye W."/>
            <person name="Kirkbride R."/>
            <person name="Jenkins J."/>
            <person name="Plott C."/>
            <person name="Lovell J."/>
            <person name="Lin Y.-M."/>
            <person name="Vaughn R."/>
            <person name="Liu B."/>
            <person name="Li W."/>
            <person name="Simpson S."/>
            <person name="Scheffler B."/>
            <person name="Saski C."/>
            <person name="Grover C."/>
            <person name="Hu G."/>
            <person name="Conover J."/>
            <person name="Carlson J."/>
            <person name="Shu S."/>
            <person name="Boston L."/>
            <person name="Williams M."/>
            <person name="Peterson D."/>
            <person name="Mcgee K."/>
            <person name="Jones D."/>
            <person name="Wendel J."/>
            <person name="Stelly D."/>
            <person name="Grimwood J."/>
            <person name="Schmutz J."/>
        </authorList>
    </citation>
    <scope>NUCLEOTIDE SEQUENCE [LARGE SCALE GENOMIC DNA]</scope>
    <source>
        <strain evidence="5">7179.01</strain>
    </source>
</reference>
<evidence type="ECO:0000259" key="4">
    <source>
        <dbReference type="PROSITE" id="PS50102"/>
    </source>
</evidence>
<dbReference type="Proteomes" id="UP000322667">
    <property type="component" value="Chromosome A01"/>
</dbReference>
<dbReference type="Gene3D" id="3.30.70.330">
    <property type="match status" value="1"/>
</dbReference>
<dbReference type="AlphaFoldDB" id="A0A5D2RTR0"/>
<gene>
    <name evidence="5" type="ORF">ES332_A01G168900v1</name>
</gene>